<organism evidence="2 3">
    <name type="scientific">Daphnia magna</name>
    <dbReference type="NCBI Taxonomy" id="35525"/>
    <lineage>
        <taxon>Eukaryota</taxon>
        <taxon>Metazoa</taxon>
        <taxon>Ecdysozoa</taxon>
        <taxon>Arthropoda</taxon>
        <taxon>Crustacea</taxon>
        <taxon>Branchiopoda</taxon>
        <taxon>Diplostraca</taxon>
        <taxon>Cladocera</taxon>
        <taxon>Anomopoda</taxon>
        <taxon>Daphniidae</taxon>
        <taxon>Daphnia</taxon>
    </lineage>
</organism>
<comment type="caution">
    <text evidence="2">The sequence shown here is derived from an EMBL/GenBank/DDBJ whole genome shotgun (WGS) entry which is preliminary data.</text>
</comment>
<feature type="region of interest" description="Disordered" evidence="1">
    <location>
        <begin position="1"/>
        <end position="22"/>
    </location>
</feature>
<evidence type="ECO:0000313" key="2">
    <source>
        <dbReference type="EMBL" id="KAK4007375.1"/>
    </source>
</evidence>
<name>A0ABQ9Z4H4_9CRUS</name>
<dbReference type="Proteomes" id="UP001234178">
    <property type="component" value="Unassembled WGS sequence"/>
</dbReference>
<dbReference type="EMBL" id="JAOYFB010000002">
    <property type="protein sequence ID" value="KAK4007375.1"/>
    <property type="molecule type" value="Genomic_DNA"/>
</dbReference>
<sequence>MWKGKSFRQVNGDDDQPEKDRSRSISICIRGITGRKECCAICASNEIDEIETIDCRNADFQKTTISHQGGLYVGVVNFDIRLRARR</sequence>
<evidence type="ECO:0000313" key="3">
    <source>
        <dbReference type="Proteomes" id="UP001234178"/>
    </source>
</evidence>
<reference evidence="2 3" key="1">
    <citation type="journal article" date="2023" name="Nucleic Acids Res.">
        <title>The hologenome of Daphnia magna reveals possible DNA methylation and microbiome-mediated evolution of the host genome.</title>
        <authorList>
            <person name="Chaturvedi A."/>
            <person name="Li X."/>
            <person name="Dhandapani V."/>
            <person name="Marshall H."/>
            <person name="Kissane S."/>
            <person name="Cuenca-Cambronero M."/>
            <person name="Asole G."/>
            <person name="Calvet F."/>
            <person name="Ruiz-Romero M."/>
            <person name="Marangio P."/>
            <person name="Guigo R."/>
            <person name="Rago D."/>
            <person name="Mirbahai L."/>
            <person name="Eastwood N."/>
            <person name="Colbourne J.K."/>
            <person name="Zhou J."/>
            <person name="Mallon E."/>
            <person name="Orsini L."/>
        </authorList>
    </citation>
    <scope>NUCLEOTIDE SEQUENCE [LARGE SCALE GENOMIC DNA]</scope>
    <source>
        <strain evidence="2">LRV0_1</strain>
    </source>
</reference>
<keyword evidence="3" id="KW-1185">Reference proteome</keyword>
<protein>
    <submittedName>
        <fullName evidence="2">Uncharacterized protein</fullName>
    </submittedName>
</protein>
<evidence type="ECO:0000256" key="1">
    <source>
        <dbReference type="SAM" id="MobiDB-lite"/>
    </source>
</evidence>
<gene>
    <name evidence="2" type="ORF">OUZ56_012532</name>
</gene>
<proteinExistence type="predicted"/>
<accession>A0ABQ9Z4H4</accession>